<dbReference type="GO" id="GO:0071972">
    <property type="term" value="F:peptidoglycan L,D-transpeptidase activity"/>
    <property type="evidence" value="ECO:0007669"/>
    <property type="project" value="TreeGrafter"/>
</dbReference>
<evidence type="ECO:0000313" key="16">
    <source>
        <dbReference type="EMBL" id="PIR94015.1"/>
    </source>
</evidence>
<keyword evidence="3" id="KW-1003">Cell membrane</keyword>
<evidence type="ECO:0000256" key="13">
    <source>
        <dbReference type="SAM" id="Phobius"/>
    </source>
</evidence>
<dbReference type="InterPro" id="IPR001460">
    <property type="entry name" value="PCN-bd_Tpept"/>
</dbReference>
<evidence type="ECO:0000256" key="4">
    <source>
        <dbReference type="ARBA" id="ARBA00022519"/>
    </source>
</evidence>
<keyword evidence="4" id="KW-0997">Cell inner membrane</keyword>
<evidence type="ECO:0000256" key="8">
    <source>
        <dbReference type="ARBA" id="ARBA00022960"/>
    </source>
</evidence>
<dbReference type="InterPro" id="IPR012338">
    <property type="entry name" value="Beta-lactam/transpept-like"/>
</dbReference>
<dbReference type="PANTHER" id="PTHR30627:SF2">
    <property type="entry name" value="PEPTIDOGLYCAN D,D-TRANSPEPTIDASE MRDA"/>
    <property type="match status" value="1"/>
</dbReference>
<dbReference type="InterPro" id="IPR050515">
    <property type="entry name" value="Beta-lactam/transpept"/>
</dbReference>
<protein>
    <submittedName>
        <fullName evidence="16">Penicillin-binding protein 2</fullName>
    </submittedName>
</protein>
<proteinExistence type="predicted"/>
<comment type="caution">
    <text evidence="16">The sequence shown here is derived from an EMBL/GenBank/DDBJ whole genome shotgun (WGS) entry which is preliminary data.</text>
</comment>
<feature type="domain" description="Penicillin-binding protein transpeptidase" evidence="14">
    <location>
        <begin position="333"/>
        <end position="658"/>
    </location>
</feature>
<keyword evidence="6 13" id="KW-0812">Transmembrane</keyword>
<dbReference type="Pfam" id="PF03717">
    <property type="entry name" value="PBP_dimer"/>
    <property type="match status" value="1"/>
</dbReference>
<dbReference type="Proteomes" id="UP000229901">
    <property type="component" value="Unassembled WGS sequence"/>
</dbReference>
<keyword evidence="8" id="KW-0133">Cell shape</keyword>
<reference evidence="17" key="1">
    <citation type="submission" date="2017-09" db="EMBL/GenBank/DDBJ databases">
        <title>Depth-based differentiation of microbial function through sediment-hosted aquifers and enrichment of novel symbionts in the deep terrestrial subsurface.</title>
        <authorList>
            <person name="Probst A.J."/>
            <person name="Ladd B."/>
            <person name="Jarett J.K."/>
            <person name="Geller-Mcgrath D.E."/>
            <person name="Sieber C.M.K."/>
            <person name="Emerson J.B."/>
            <person name="Anantharaman K."/>
            <person name="Thomas B.C."/>
            <person name="Malmstrom R."/>
            <person name="Stieglmeier M."/>
            <person name="Klingl A."/>
            <person name="Woyke T."/>
            <person name="Ryan C.M."/>
            <person name="Banfield J.F."/>
        </authorList>
    </citation>
    <scope>NUCLEOTIDE SEQUENCE [LARGE SCALE GENOMIC DNA]</scope>
</reference>
<gene>
    <name evidence="16" type="primary">mrdA</name>
    <name evidence="16" type="ORF">COT97_03555</name>
</gene>
<dbReference type="GO" id="GO:0009002">
    <property type="term" value="F:serine-type D-Ala-D-Ala carboxypeptidase activity"/>
    <property type="evidence" value="ECO:0007669"/>
    <property type="project" value="InterPro"/>
</dbReference>
<dbReference type="GO" id="GO:0006508">
    <property type="term" value="P:proteolysis"/>
    <property type="evidence" value="ECO:0007669"/>
    <property type="project" value="UniProtKB-KW"/>
</dbReference>
<dbReference type="PANTHER" id="PTHR30627">
    <property type="entry name" value="PEPTIDOGLYCAN D,D-TRANSPEPTIDASE"/>
    <property type="match status" value="1"/>
</dbReference>
<evidence type="ECO:0000256" key="3">
    <source>
        <dbReference type="ARBA" id="ARBA00022475"/>
    </source>
</evidence>
<evidence type="ECO:0000256" key="5">
    <source>
        <dbReference type="ARBA" id="ARBA00022670"/>
    </source>
</evidence>
<keyword evidence="12" id="KW-0961">Cell wall biogenesis/degradation</keyword>
<keyword evidence="11 13" id="KW-0472">Membrane</keyword>
<dbReference type="GO" id="GO:0005886">
    <property type="term" value="C:plasma membrane"/>
    <property type="evidence" value="ECO:0007669"/>
    <property type="project" value="UniProtKB-SubCell"/>
</dbReference>
<keyword evidence="7" id="KW-0378">Hydrolase</keyword>
<accession>A0A2H0V4N4</accession>
<comment type="subcellular location">
    <subcellularLocation>
        <location evidence="2">Cell membrane</location>
    </subcellularLocation>
    <subcellularLocation>
        <location evidence="1">Membrane</location>
        <topology evidence="1">Single-pass membrane protein</topology>
    </subcellularLocation>
</comment>
<evidence type="ECO:0000259" key="14">
    <source>
        <dbReference type="Pfam" id="PF00905"/>
    </source>
</evidence>
<dbReference type="Gene3D" id="3.40.710.10">
    <property type="entry name" value="DD-peptidase/beta-lactamase superfamily"/>
    <property type="match status" value="1"/>
</dbReference>
<evidence type="ECO:0000256" key="10">
    <source>
        <dbReference type="ARBA" id="ARBA00022989"/>
    </source>
</evidence>
<dbReference type="Pfam" id="PF00905">
    <property type="entry name" value="Transpeptidase"/>
    <property type="match status" value="1"/>
</dbReference>
<evidence type="ECO:0000256" key="6">
    <source>
        <dbReference type="ARBA" id="ARBA00022692"/>
    </source>
</evidence>
<dbReference type="InterPro" id="IPR005311">
    <property type="entry name" value="PBP_dimer"/>
</dbReference>
<feature type="domain" description="Penicillin-binding protein dimerisation" evidence="15">
    <location>
        <begin position="106"/>
        <end position="289"/>
    </location>
</feature>
<name>A0A2H0V4N4_9BACT</name>
<dbReference type="GO" id="GO:0071555">
    <property type="term" value="P:cell wall organization"/>
    <property type="evidence" value="ECO:0007669"/>
    <property type="project" value="UniProtKB-KW"/>
</dbReference>
<dbReference type="SUPFAM" id="SSF56519">
    <property type="entry name" value="Penicillin binding protein dimerisation domain"/>
    <property type="match status" value="1"/>
</dbReference>
<evidence type="ECO:0000256" key="1">
    <source>
        <dbReference type="ARBA" id="ARBA00004167"/>
    </source>
</evidence>
<evidence type="ECO:0000256" key="11">
    <source>
        <dbReference type="ARBA" id="ARBA00023136"/>
    </source>
</evidence>
<dbReference type="GO" id="GO:0008360">
    <property type="term" value="P:regulation of cell shape"/>
    <property type="evidence" value="ECO:0007669"/>
    <property type="project" value="UniProtKB-KW"/>
</dbReference>
<dbReference type="Gene3D" id="3.30.1390.30">
    <property type="entry name" value="Penicillin-binding protein 2a, domain 3"/>
    <property type="match status" value="1"/>
</dbReference>
<organism evidence="16 17">
    <name type="scientific">Candidatus Falkowbacteria bacterium CG10_big_fil_rev_8_21_14_0_10_39_11</name>
    <dbReference type="NCBI Taxonomy" id="1974565"/>
    <lineage>
        <taxon>Bacteria</taxon>
        <taxon>Candidatus Falkowiibacteriota</taxon>
    </lineage>
</organism>
<evidence type="ECO:0000259" key="15">
    <source>
        <dbReference type="Pfam" id="PF03717"/>
    </source>
</evidence>
<sequence length="667" mass="75518">MKDNEPQEDSRPQEELFFLGDVGIKDKRLHSYKQDFWVEEAYIQGRGDDAHYFGITLSKRKLSMFLAVLFLGVFALFVRSAFLQVIKVDEYLNMAENNRIRVYYLQAPRGIVYDRNEIPLVRNIANFSLFITPVDFPHDEDKKTEMKNLLEQYFHNEKVLATFDKVLSLTPQRKEYYQPHAVVDSIEYDNAVRLRLASTDMAGVSIGITHQREYLLASDHNEDYWHNSLSHLLGYVGKVNQDEYTNLEANGYLFNDVIGKSGVEKAYEDLLRGVYGRKQIEVDSMGKEKKIIAQDDIVKGQNIILSIDHNMQSKLEELIRSKLVEKNLTKGVGLVQDPRNGEVLAMVSLPSYNNNVFAQGISSEQYQVLLEDENKPLFNRAISGEYPSGSTFKPAVAAAALQEGIITASTTFLSTGGIRIYEWFFPDWRAGGHGVTNVKKALADSVNTFFYIIGGGYNEFEGLGNKKIKKYGELFGFNNRTGIDLPGEREGFLPDEDWKRLVKDESWYIGDTYHMAIGQGDVLVTPLQILNFTSAIANGGTLYRPRMVHAMVNAETGEQIEVVPEIIRTNFIDQKNIEIVRQGMRQSVTDGSSRSLSGLPVSAAAKTGTAQWGGEDDIPHAWFTSFAPYENPELVITILIEEGEEGSTVAAPIARDFYRWYYSEYKK</sequence>
<dbReference type="GO" id="GO:0009252">
    <property type="term" value="P:peptidoglycan biosynthetic process"/>
    <property type="evidence" value="ECO:0007669"/>
    <property type="project" value="UniProtKB-KW"/>
</dbReference>
<evidence type="ECO:0000256" key="12">
    <source>
        <dbReference type="ARBA" id="ARBA00023316"/>
    </source>
</evidence>
<evidence type="ECO:0000313" key="17">
    <source>
        <dbReference type="Proteomes" id="UP000229901"/>
    </source>
</evidence>
<evidence type="ECO:0000256" key="2">
    <source>
        <dbReference type="ARBA" id="ARBA00004236"/>
    </source>
</evidence>
<keyword evidence="9" id="KW-0573">Peptidoglycan synthesis</keyword>
<dbReference type="InterPro" id="IPR036138">
    <property type="entry name" value="PBP_dimer_sf"/>
</dbReference>
<dbReference type="EMBL" id="PFAP01000023">
    <property type="protein sequence ID" value="PIR94015.1"/>
    <property type="molecule type" value="Genomic_DNA"/>
</dbReference>
<dbReference type="Gene3D" id="3.90.1310.10">
    <property type="entry name" value="Penicillin-binding protein 2a (Domain 2)"/>
    <property type="match status" value="1"/>
</dbReference>
<dbReference type="NCBIfam" id="TIGR03423">
    <property type="entry name" value="pbp2_mrdA"/>
    <property type="match status" value="1"/>
</dbReference>
<dbReference type="InterPro" id="IPR017790">
    <property type="entry name" value="Penicillin-binding_protein_2"/>
</dbReference>
<evidence type="ECO:0000256" key="9">
    <source>
        <dbReference type="ARBA" id="ARBA00022984"/>
    </source>
</evidence>
<dbReference type="AlphaFoldDB" id="A0A2H0V4N4"/>
<keyword evidence="5" id="KW-0645">Protease</keyword>
<keyword evidence="10 13" id="KW-1133">Transmembrane helix</keyword>
<feature type="transmembrane region" description="Helical" evidence="13">
    <location>
        <begin position="62"/>
        <end position="82"/>
    </location>
</feature>
<dbReference type="SUPFAM" id="SSF56601">
    <property type="entry name" value="beta-lactamase/transpeptidase-like"/>
    <property type="match status" value="1"/>
</dbReference>
<evidence type="ECO:0000256" key="7">
    <source>
        <dbReference type="ARBA" id="ARBA00022801"/>
    </source>
</evidence>
<dbReference type="GO" id="GO:0008658">
    <property type="term" value="F:penicillin binding"/>
    <property type="evidence" value="ECO:0007669"/>
    <property type="project" value="InterPro"/>
</dbReference>